<dbReference type="InterPro" id="IPR051403">
    <property type="entry name" value="NosZ/Cyto_c_oxidase_sub2"/>
</dbReference>
<evidence type="ECO:0000259" key="4">
    <source>
        <dbReference type="PROSITE" id="PS50857"/>
    </source>
</evidence>
<dbReference type="RefSeq" id="WP_014785065.1">
    <property type="nucleotide sequence ID" value="NC_018014.1"/>
</dbReference>
<keyword evidence="2" id="KW-0479">Metal-binding</keyword>
<dbReference type="SUPFAM" id="SSF49503">
    <property type="entry name" value="Cupredoxins"/>
    <property type="match status" value="1"/>
</dbReference>
<dbReference type="KEGG" id="trs:Terro_1185"/>
<dbReference type="PROSITE" id="PS50857">
    <property type="entry name" value="COX2_CUA"/>
    <property type="match status" value="1"/>
</dbReference>
<dbReference type="STRING" id="926566.Terro_1185"/>
<name>I3ZE28_TERRK</name>
<dbReference type="Gene3D" id="2.60.40.420">
    <property type="entry name" value="Cupredoxins - blue copper proteins"/>
    <property type="match status" value="1"/>
</dbReference>
<dbReference type="EMBL" id="CP003379">
    <property type="protein sequence ID" value="AFL87496.1"/>
    <property type="molecule type" value="Genomic_DNA"/>
</dbReference>
<dbReference type="AlphaFoldDB" id="I3ZE28"/>
<dbReference type="PANTHER" id="PTHR42838">
    <property type="entry name" value="CYTOCHROME C OXIDASE SUBUNIT II"/>
    <property type="match status" value="1"/>
</dbReference>
<dbReference type="InterPro" id="IPR008972">
    <property type="entry name" value="Cupredoxin"/>
</dbReference>
<keyword evidence="6" id="KW-1185">Reference proteome</keyword>
<accession>I3ZE28</accession>
<keyword evidence="3" id="KW-0186">Copper</keyword>
<dbReference type="GO" id="GO:0005507">
    <property type="term" value="F:copper ion binding"/>
    <property type="evidence" value="ECO:0007669"/>
    <property type="project" value="InterPro"/>
</dbReference>
<dbReference type="HOGENOM" id="CLU_163365_0_0_0"/>
<protein>
    <submittedName>
        <fullName evidence="5">Heme/copper-type cytochrome/quinol oxidase, subunit 2</fullName>
    </submittedName>
</protein>
<organism evidence="5 6">
    <name type="scientific">Terriglobus roseus (strain DSM 18391 / NRRL B-41598 / KBS 63)</name>
    <dbReference type="NCBI Taxonomy" id="926566"/>
    <lineage>
        <taxon>Bacteria</taxon>
        <taxon>Pseudomonadati</taxon>
        <taxon>Acidobacteriota</taxon>
        <taxon>Terriglobia</taxon>
        <taxon>Terriglobales</taxon>
        <taxon>Acidobacteriaceae</taxon>
        <taxon>Terriglobus</taxon>
    </lineage>
</organism>
<feature type="domain" description="Cytochrome oxidase subunit II copper A binding" evidence="4">
    <location>
        <begin position="19"/>
        <end position="122"/>
    </location>
</feature>
<dbReference type="InterPro" id="IPR028096">
    <property type="entry name" value="EfeO_Cupredoxin"/>
</dbReference>
<evidence type="ECO:0000256" key="1">
    <source>
        <dbReference type="ARBA" id="ARBA00004196"/>
    </source>
</evidence>
<evidence type="ECO:0000313" key="5">
    <source>
        <dbReference type="EMBL" id="AFL87496.1"/>
    </source>
</evidence>
<dbReference type="GO" id="GO:0004129">
    <property type="term" value="F:cytochrome-c oxidase activity"/>
    <property type="evidence" value="ECO:0007669"/>
    <property type="project" value="InterPro"/>
</dbReference>
<evidence type="ECO:0000256" key="2">
    <source>
        <dbReference type="ARBA" id="ARBA00022723"/>
    </source>
</evidence>
<dbReference type="GO" id="GO:0016020">
    <property type="term" value="C:membrane"/>
    <property type="evidence" value="ECO:0007669"/>
    <property type="project" value="InterPro"/>
</dbReference>
<dbReference type="eggNOG" id="COG1622">
    <property type="taxonomic scope" value="Bacteria"/>
</dbReference>
<gene>
    <name evidence="5" type="ordered locus">Terro_1185</name>
</gene>
<dbReference type="Proteomes" id="UP000006056">
    <property type="component" value="Chromosome"/>
</dbReference>
<sequence>MQARSLVAAGCMVLLVSGSPALNLRLRGSDNPQTVPITAKRYEFTPNELTLKVNEPVVLVFKSDDATHGMHFEDLNLDAVIAKGTGAEVKFTPDKTGDFVGHCAVFCGTGHGGMTLTIHVVP</sequence>
<dbReference type="GO" id="GO:0030313">
    <property type="term" value="C:cell envelope"/>
    <property type="evidence" value="ECO:0007669"/>
    <property type="project" value="UniProtKB-SubCell"/>
</dbReference>
<reference evidence="5 6" key="1">
    <citation type="submission" date="2012-06" db="EMBL/GenBank/DDBJ databases">
        <title>Complete genome of Terriglobus roseus DSM 18391.</title>
        <authorList>
            <consortium name="US DOE Joint Genome Institute (JGI-PGF)"/>
            <person name="Lucas S."/>
            <person name="Copeland A."/>
            <person name="Lapidus A."/>
            <person name="Glavina del Rio T."/>
            <person name="Dalin E."/>
            <person name="Tice H."/>
            <person name="Bruce D."/>
            <person name="Goodwin L."/>
            <person name="Pitluck S."/>
            <person name="Peters L."/>
            <person name="Mikhailova N."/>
            <person name="Munk A.C.C."/>
            <person name="Kyrpides N."/>
            <person name="Mavromatis K."/>
            <person name="Ivanova N."/>
            <person name="Brettin T."/>
            <person name="Detter J.C."/>
            <person name="Han C."/>
            <person name="Larimer F."/>
            <person name="Land M."/>
            <person name="Hauser L."/>
            <person name="Markowitz V."/>
            <person name="Cheng J.-F."/>
            <person name="Hugenholtz P."/>
            <person name="Woyke T."/>
            <person name="Wu D."/>
            <person name="Brambilla E."/>
            <person name="Klenk H.-P."/>
            <person name="Eisen J.A."/>
        </authorList>
    </citation>
    <scope>NUCLEOTIDE SEQUENCE [LARGE SCALE GENOMIC DNA]</scope>
    <source>
        <strain evidence="6">DSM 18391 / NRRL B-41598 / KBS 63</strain>
    </source>
</reference>
<evidence type="ECO:0000256" key="3">
    <source>
        <dbReference type="ARBA" id="ARBA00023008"/>
    </source>
</evidence>
<proteinExistence type="predicted"/>
<comment type="subcellular location">
    <subcellularLocation>
        <location evidence="1">Cell envelope</location>
    </subcellularLocation>
</comment>
<evidence type="ECO:0000313" key="6">
    <source>
        <dbReference type="Proteomes" id="UP000006056"/>
    </source>
</evidence>
<dbReference type="OrthoDB" id="279535at2"/>
<dbReference type="InterPro" id="IPR002429">
    <property type="entry name" value="CcO_II-like_C"/>
</dbReference>
<dbReference type="PANTHER" id="PTHR42838:SF2">
    <property type="entry name" value="NITROUS-OXIDE REDUCTASE"/>
    <property type="match status" value="1"/>
</dbReference>
<dbReference type="Pfam" id="PF13473">
    <property type="entry name" value="Cupredoxin_1"/>
    <property type="match status" value="1"/>
</dbReference>